<dbReference type="InterPro" id="IPR008927">
    <property type="entry name" value="6-PGluconate_DH-like_C_sf"/>
</dbReference>
<dbReference type="Pfam" id="PF00984">
    <property type="entry name" value="UDPG_MGDP_dh"/>
    <property type="match status" value="1"/>
</dbReference>
<dbReference type="GO" id="GO:0000271">
    <property type="term" value="P:polysaccharide biosynthetic process"/>
    <property type="evidence" value="ECO:0007669"/>
    <property type="project" value="InterPro"/>
</dbReference>
<name>A0A378ZQR5_9HYPH</name>
<dbReference type="NCBIfam" id="TIGR03026">
    <property type="entry name" value="NDP-sugDHase"/>
    <property type="match status" value="1"/>
</dbReference>
<dbReference type="InterPro" id="IPR028359">
    <property type="entry name" value="UDP_ManNAc/GlcNAc_DH"/>
</dbReference>
<dbReference type="GO" id="GO:0051287">
    <property type="term" value="F:NAD binding"/>
    <property type="evidence" value="ECO:0007669"/>
    <property type="project" value="InterPro"/>
</dbReference>
<dbReference type="SUPFAM" id="SSF52413">
    <property type="entry name" value="UDP-glucose/GDP-mannose dehydrogenase C-terminal domain"/>
    <property type="match status" value="1"/>
</dbReference>
<dbReference type="Gene3D" id="3.40.50.720">
    <property type="entry name" value="NAD(P)-binding Rossmann-like Domain"/>
    <property type="match status" value="2"/>
</dbReference>
<dbReference type="GO" id="GO:0016628">
    <property type="term" value="F:oxidoreductase activity, acting on the CH-CH group of donors, NAD or NADP as acceptor"/>
    <property type="evidence" value="ECO:0007669"/>
    <property type="project" value="InterPro"/>
</dbReference>
<dbReference type="AlphaFoldDB" id="A0A378ZQR5"/>
<dbReference type="EMBL" id="UGSK01000001">
    <property type="protein sequence ID" value="SUA99149.1"/>
    <property type="molecule type" value="Genomic_DNA"/>
</dbReference>
<sequence length="413" mass="44934">MHPLRKVAVIGLGYVGLPTAATFARSGLEVLGVDVNEEVVRTINDGRIHIYERDLDILVHDMVVAKRLQAATKPAESDAFVIAVPTPVNADMTPNMTLVDSACASIAPVLKKGDIVIIESTSTVGTTERASRLLAQARPDLVFPHQAPEEADVLMAYCPERILPGATLEELVNNARVLGGLDQRSSNRALELYRFFVKGEMIVAHARAAEMSKLTENAFRDVNIAFANELSMICDELDIDVWSVIRAANLHPRVNILQPGAGVGGHCIAVDPWFIIDQAPKTARIMRMARETNHAKTRLVAERIAAAAAKPSAVIALLGLSYKPDIDDLRESPSLEILDHLLEQGFSNIVVVEPNITKLPSAYETKPVRLLGLDQALAEADVIGVLVGHKEFFAERSKVYAKGKPVDPVGLYR</sequence>
<dbReference type="NCBIfam" id="NF008286">
    <property type="entry name" value="PRK11064.1"/>
    <property type="match status" value="1"/>
</dbReference>
<keyword evidence="2" id="KW-0520">NAD</keyword>
<evidence type="ECO:0000256" key="1">
    <source>
        <dbReference type="ARBA" id="ARBA00023002"/>
    </source>
</evidence>
<dbReference type="PANTHER" id="PTHR43491:SF1">
    <property type="entry name" value="UDP-N-ACETYL-D-MANNOSAMINE DEHYDROGENASE"/>
    <property type="match status" value="1"/>
</dbReference>
<evidence type="ECO:0000313" key="5">
    <source>
        <dbReference type="EMBL" id="SUA99149.1"/>
    </source>
</evidence>
<comment type="similarity">
    <text evidence="3">Belongs to the UDP-glucose/GDP-mannose dehydrogenase family.</text>
</comment>
<gene>
    <name evidence="5" type="primary">ywqF</name>
    <name evidence="5" type="ORF">NCTC13350_00041</name>
</gene>
<organism evidence="5 6">
    <name type="scientific">Pannonibacter phragmitetus</name>
    <dbReference type="NCBI Taxonomy" id="121719"/>
    <lineage>
        <taxon>Bacteria</taxon>
        <taxon>Pseudomonadati</taxon>
        <taxon>Pseudomonadota</taxon>
        <taxon>Alphaproteobacteria</taxon>
        <taxon>Hyphomicrobiales</taxon>
        <taxon>Stappiaceae</taxon>
        <taxon>Pannonibacter</taxon>
    </lineage>
</organism>
<dbReference type="Pfam" id="PF03720">
    <property type="entry name" value="UDPG_MGDP_dh_C"/>
    <property type="match status" value="1"/>
</dbReference>
<accession>A0A378ZQR5</accession>
<evidence type="ECO:0000256" key="2">
    <source>
        <dbReference type="ARBA" id="ARBA00023027"/>
    </source>
</evidence>
<dbReference type="PANTHER" id="PTHR43491">
    <property type="entry name" value="UDP-N-ACETYL-D-MANNOSAMINE DEHYDROGENASE"/>
    <property type="match status" value="1"/>
</dbReference>
<dbReference type="GO" id="GO:0003979">
    <property type="term" value="F:UDP-glucose 6-dehydrogenase activity"/>
    <property type="evidence" value="ECO:0007669"/>
    <property type="project" value="UniProtKB-EC"/>
</dbReference>
<dbReference type="InterPro" id="IPR014026">
    <property type="entry name" value="UDP-Glc/GDP-Man_DH_dimer"/>
</dbReference>
<dbReference type="InterPro" id="IPR001732">
    <property type="entry name" value="UDP-Glc/GDP-Man_DH_N"/>
</dbReference>
<dbReference type="Pfam" id="PF03721">
    <property type="entry name" value="UDPG_MGDP_dh_N"/>
    <property type="match status" value="1"/>
</dbReference>
<dbReference type="OrthoDB" id="9803238at2"/>
<protein>
    <submittedName>
        <fullName evidence="5">UDP-glucose 6-dehydrogenase ywqF</fullName>
        <ecNumber evidence="5">1.1.1.22</ecNumber>
    </submittedName>
</protein>
<proteinExistence type="inferred from homology"/>
<keyword evidence="1 5" id="KW-0560">Oxidoreductase</keyword>
<dbReference type="PIRSF" id="PIRSF500136">
    <property type="entry name" value="UDP_ManNAc_DH"/>
    <property type="match status" value="1"/>
</dbReference>
<dbReference type="EC" id="1.1.1.22" evidence="5"/>
<dbReference type="InterPro" id="IPR036291">
    <property type="entry name" value="NAD(P)-bd_dom_sf"/>
</dbReference>
<dbReference type="Proteomes" id="UP000255000">
    <property type="component" value="Unassembled WGS sequence"/>
</dbReference>
<dbReference type="InterPro" id="IPR036220">
    <property type="entry name" value="UDP-Glc/GDP-Man_DH_C_sf"/>
</dbReference>
<evidence type="ECO:0000313" key="6">
    <source>
        <dbReference type="Proteomes" id="UP000255000"/>
    </source>
</evidence>
<feature type="domain" description="UDP-glucose/GDP-mannose dehydrogenase C-terminal" evidence="4">
    <location>
        <begin position="316"/>
        <end position="402"/>
    </location>
</feature>
<dbReference type="InterPro" id="IPR014027">
    <property type="entry name" value="UDP-Glc/GDP-Man_DH_C"/>
</dbReference>
<dbReference type="PIRSF" id="PIRSF000124">
    <property type="entry name" value="UDPglc_GDPman_dh"/>
    <property type="match status" value="1"/>
</dbReference>
<evidence type="ECO:0000259" key="4">
    <source>
        <dbReference type="SMART" id="SM00984"/>
    </source>
</evidence>
<evidence type="ECO:0000256" key="3">
    <source>
        <dbReference type="PIRNR" id="PIRNR000124"/>
    </source>
</evidence>
<dbReference type="SMART" id="SM00984">
    <property type="entry name" value="UDPG_MGDP_dh_C"/>
    <property type="match status" value="1"/>
</dbReference>
<reference evidence="5 6" key="1">
    <citation type="submission" date="2018-06" db="EMBL/GenBank/DDBJ databases">
        <authorList>
            <consortium name="Pathogen Informatics"/>
            <person name="Doyle S."/>
        </authorList>
    </citation>
    <scope>NUCLEOTIDE SEQUENCE [LARGE SCALE GENOMIC DNA]</scope>
    <source>
        <strain evidence="5 6">NCTC13350</strain>
    </source>
</reference>
<dbReference type="InterPro" id="IPR017476">
    <property type="entry name" value="UDP-Glc/GDP-Man"/>
</dbReference>
<dbReference type="SUPFAM" id="SSF51735">
    <property type="entry name" value="NAD(P)-binding Rossmann-fold domains"/>
    <property type="match status" value="1"/>
</dbReference>
<dbReference type="RefSeq" id="WP_019964203.1">
    <property type="nucleotide sequence ID" value="NZ_UGSK01000001.1"/>
</dbReference>
<dbReference type="SUPFAM" id="SSF48179">
    <property type="entry name" value="6-phosphogluconate dehydrogenase C-terminal domain-like"/>
    <property type="match status" value="1"/>
</dbReference>